<evidence type="ECO:0000256" key="2">
    <source>
        <dbReference type="SAM" id="Phobius"/>
    </source>
</evidence>
<organism evidence="3 4">
    <name type="scientific">Nocardioides aquaticus</name>
    <dbReference type="NCBI Taxonomy" id="160826"/>
    <lineage>
        <taxon>Bacteria</taxon>
        <taxon>Bacillati</taxon>
        <taxon>Actinomycetota</taxon>
        <taxon>Actinomycetes</taxon>
        <taxon>Propionibacteriales</taxon>
        <taxon>Nocardioidaceae</taxon>
        <taxon>Nocardioides</taxon>
    </lineage>
</organism>
<feature type="region of interest" description="Disordered" evidence="1">
    <location>
        <begin position="1"/>
        <end position="43"/>
    </location>
</feature>
<feature type="transmembrane region" description="Helical" evidence="2">
    <location>
        <begin position="130"/>
        <end position="147"/>
    </location>
</feature>
<dbReference type="Proteomes" id="UP000679307">
    <property type="component" value="Chromosome"/>
</dbReference>
<feature type="compositionally biased region" description="Basic and acidic residues" evidence="1">
    <location>
        <begin position="1"/>
        <end position="42"/>
    </location>
</feature>
<keyword evidence="4" id="KW-1185">Reference proteome</keyword>
<keyword evidence="2" id="KW-0812">Transmembrane</keyword>
<evidence type="ECO:0000313" key="4">
    <source>
        <dbReference type="Proteomes" id="UP000679307"/>
    </source>
</evidence>
<dbReference type="RefSeq" id="WP_246535938.1">
    <property type="nucleotide sequence ID" value="NZ_BAAAHS010000100.1"/>
</dbReference>
<reference evidence="3 4" key="1">
    <citation type="submission" date="2021-05" db="EMBL/GenBank/DDBJ databases">
        <title>Complete genome of Nocardioides aquaticus KCTC 9944T isolated from meromictic and hypersaline Ekho Lake, Antarctica.</title>
        <authorList>
            <person name="Hwang K."/>
            <person name="Kim K.M."/>
            <person name="Choe H."/>
        </authorList>
    </citation>
    <scope>NUCLEOTIDE SEQUENCE [LARGE SCALE GENOMIC DNA]</scope>
    <source>
        <strain evidence="3 4">KCTC 9944</strain>
    </source>
</reference>
<evidence type="ECO:0000313" key="3">
    <source>
        <dbReference type="EMBL" id="QVT79531.1"/>
    </source>
</evidence>
<protein>
    <submittedName>
        <fullName evidence="3">Uncharacterized protein</fullName>
    </submittedName>
</protein>
<keyword evidence="2" id="KW-0472">Membrane</keyword>
<keyword evidence="2" id="KW-1133">Transmembrane helix</keyword>
<name>A0ABX8EIU6_9ACTN</name>
<sequence>MSEQQDEKTVGKTDATADAKADAKAEKQAARADKKAGKDRKGQAKKAAAAVGDGANRVRTLLARIVWAVAVVLALVLALGALLITLDANRQNEAVRFILDAANAVDLGIFSRTDGIKEFTGSNAGVKNALFNWGLGAVAWLVIGKVLDKIIRP</sequence>
<gene>
    <name evidence="3" type="ORF">ENKNEFLB_01913</name>
</gene>
<evidence type="ECO:0000256" key="1">
    <source>
        <dbReference type="SAM" id="MobiDB-lite"/>
    </source>
</evidence>
<feature type="transmembrane region" description="Helical" evidence="2">
    <location>
        <begin position="65"/>
        <end position="86"/>
    </location>
</feature>
<proteinExistence type="predicted"/>
<accession>A0ABX8EIU6</accession>
<dbReference type="EMBL" id="CP075371">
    <property type="protein sequence ID" value="QVT79531.1"/>
    <property type="molecule type" value="Genomic_DNA"/>
</dbReference>